<evidence type="ECO:0000313" key="6">
    <source>
        <dbReference type="EMBL" id="PHT78691.1"/>
    </source>
</evidence>
<keyword evidence="3 5" id="KW-1133">Transmembrane helix</keyword>
<evidence type="ECO:0000256" key="1">
    <source>
        <dbReference type="ARBA" id="ARBA00004141"/>
    </source>
</evidence>
<dbReference type="Gramene" id="PHT78691">
    <property type="protein sequence ID" value="PHT78691"/>
    <property type="gene ID" value="T459_16743"/>
</dbReference>
<dbReference type="GO" id="GO:0015250">
    <property type="term" value="F:water channel activity"/>
    <property type="evidence" value="ECO:0000318"/>
    <property type="project" value="GO_Central"/>
</dbReference>
<proteinExistence type="predicted"/>
<sequence>VLTPLPIGFAVFMVHLATIPITGTGINPARSFGAAVIYNGDKAWDEHWIFWVGPFIGAFAAAVYHQFILRAGAIKALVMAANDGTLVSTVGLDSPETKGIAAPEEHVGKILNIIITEVALCGDINANMVKRLFGEQRVHITGSESGIRGAVPCSSVKIVVPYTDGHTGDTLPNDVGNLKEDCGEIPTAIIEVRLWKSFQVRWSFFLSAELPQTKSLWILLKKLSDFIGDFNVLDDVSGHRTKSRFSKDNSTSHVQDISLPSYQLRVHRVNDKLEITVLGLAMEDRKPKVLPKVSTGIELAEDGKDGYNGVTVLGISFSQQDSIPLDSLSIHMMKMYRKMRSPCLMPLVGLKKEVFLPFTRIAMDEELMHDMMSLVRLGIGWVVANWALALVLMMCLSLIDIRAQSTIVAMLQGSTNSVRKGFSSIKKSMLASMKVANNSFISIEELCVANDGGVGGFQGTKFSLHLREIGDVGVAWQAFEHVACKGVERVGVHDVQGPQHLCLQPCLGPKLLAHSLDLS</sequence>
<comment type="caution">
    <text evidence="6">The sequence shown here is derived from an EMBL/GenBank/DDBJ whole genome shotgun (WGS) entry which is preliminary data.</text>
</comment>
<comment type="subcellular location">
    <subcellularLocation>
        <location evidence="1">Membrane</location>
        <topology evidence="1">Multi-pass membrane protein</topology>
    </subcellularLocation>
</comment>
<feature type="transmembrane region" description="Helical" evidence="5">
    <location>
        <begin position="48"/>
        <end position="69"/>
    </location>
</feature>
<dbReference type="STRING" id="4072.A0A2G2Z9W4"/>
<dbReference type="InterPro" id="IPR034294">
    <property type="entry name" value="Aquaporin_transptr"/>
</dbReference>
<dbReference type="EMBL" id="AYRZ02000006">
    <property type="protein sequence ID" value="PHT78691.1"/>
    <property type="molecule type" value="Genomic_DNA"/>
</dbReference>
<dbReference type="AlphaFoldDB" id="A0A2G2Z9W4"/>
<dbReference type="GO" id="GO:0009414">
    <property type="term" value="P:response to water deprivation"/>
    <property type="evidence" value="ECO:0000318"/>
    <property type="project" value="GO_Central"/>
</dbReference>
<dbReference type="Gene3D" id="1.20.1080.10">
    <property type="entry name" value="Glycerol uptake facilitator protein"/>
    <property type="match status" value="1"/>
</dbReference>
<dbReference type="SUPFAM" id="SSF81338">
    <property type="entry name" value="Aquaporin-like"/>
    <property type="match status" value="1"/>
</dbReference>
<feature type="transmembrane region" description="Helical" evidence="5">
    <location>
        <begin position="377"/>
        <end position="399"/>
    </location>
</feature>
<dbReference type="InterPro" id="IPR023271">
    <property type="entry name" value="Aquaporin-like"/>
</dbReference>
<gene>
    <name evidence="6" type="ORF">T459_16743</name>
</gene>
<name>A0A2G2Z9W4_CAPAN</name>
<evidence type="ECO:0000256" key="4">
    <source>
        <dbReference type="ARBA" id="ARBA00023136"/>
    </source>
</evidence>
<dbReference type="InterPro" id="IPR000425">
    <property type="entry name" value="MIP"/>
</dbReference>
<protein>
    <submittedName>
        <fullName evidence="6">Uncharacterized protein</fullName>
    </submittedName>
</protein>
<evidence type="ECO:0000313" key="7">
    <source>
        <dbReference type="Proteomes" id="UP000222542"/>
    </source>
</evidence>
<keyword evidence="4 5" id="KW-0472">Membrane</keyword>
<dbReference type="Proteomes" id="UP000222542">
    <property type="component" value="Unassembled WGS sequence"/>
</dbReference>
<accession>A0A2G2Z9W4</accession>
<reference evidence="6 7" key="2">
    <citation type="journal article" date="2017" name="Genome Biol.">
        <title>New reference genome sequences of hot pepper reveal the massive evolution of plant disease-resistance genes by retroduplication.</title>
        <authorList>
            <person name="Kim S."/>
            <person name="Park J."/>
            <person name="Yeom S.I."/>
            <person name="Kim Y.M."/>
            <person name="Seo E."/>
            <person name="Kim K.T."/>
            <person name="Kim M.S."/>
            <person name="Lee J.M."/>
            <person name="Cheong K."/>
            <person name="Shin H.S."/>
            <person name="Kim S.B."/>
            <person name="Han K."/>
            <person name="Lee J."/>
            <person name="Park M."/>
            <person name="Lee H.A."/>
            <person name="Lee H.Y."/>
            <person name="Lee Y."/>
            <person name="Oh S."/>
            <person name="Lee J.H."/>
            <person name="Choi E."/>
            <person name="Choi E."/>
            <person name="Lee S.E."/>
            <person name="Jeon J."/>
            <person name="Kim H."/>
            <person name="Choi G."/>
            <person name="Song H."/>
            <person name="Lee J."/>
            <person name="Lee S.C."/>
            <person name="Kwon J.K."/>
            <person name="Lee H.Y."/>
            <person name="Koo N."/>
            <person name="Hong Y."/>
            <person name="Kim R.W."/>
            <person name="Kang W.H."/>
            <person name="Huh J.H."/>
            <person name="Kang B.C."/>
            <person name="Yang T.J."/>
            <person name="Lee Y.H."/>
            <person name="Bennetzen J.L."/>
            <person name="Choi D."/>
        </authorList>
    </citation>
    <scope>NUCLEOTIDE SEQUENCE [LARGE SCALE GENOMIC DNA]</scope>
    <source>
        <strain evidence="7">cv. CM334</strain>
    </source>
</reference>
<feature type="non-terminal residue" evidence="6">
    <location>
        <position position="1"/>
    </location>
</feature>
<dbReference type="PRINTS" id="PR00783">
    <property type="entry name" value="MINTRINSICP"/>
</dbReference>
<dbReference type="GO" id="GO:0005886">
    <property type="term" value="C:plasma membrane"/>
    <property type="evidence" value="ECO:0000318"/>
    <property type="project" value="GO_Central"/>
</dbReference>
<organism evidence="6 7">
    <name type="scientific">Capsicum annuum</name>
    <name type="common">Capsicum pepper</name>
    <dbReference type="NCBI Taxonomy" id="4072"/>
    <lineage>
        <taxon>Eukaryota</taxon>
        <taxon>Viridiplantae</taxon>
        <taxon>Streptophyta</taxon>
        <taxon>Embryophyta</taxon>
        <taxon>Tracheophyta</taxon>
        <taxon>Spermatophyta</taxon>
        <taxon>Magnoliopsida</taxon>
        <taxon>eudicotyledons</taxon>
        <taxon>Gunneridae</taxon>
        <taxon>Pentapetalae</taxon>
        <taxon>asterids</taxon>
        <taxon>lamiids</taxon>
        <taxon>Solanales</taxon>
        <taxon>Solanaceae</taxon>
        <taxon>Solanoideae</taxon>
        <taxon>Capsiceae</taxon>
        <taxon>Capsicum</taxon>
    </lineage>
</organism>
<reference evidence="6 7" key="1">
    <citation type="journal article" date="2014" name="Nat. Genet.">
        <title>Genome sequence of the hot pepper provides insights into the evolution of pungency in Capsicum species.</title>
        <authorList>
            <person name="Kim S."/>
            <person name="Park M."/>
            <person name="Yeom S.I."/>
            <person name="Kim Y.M."/>
            <person name="Lee J.M."/>
            <person name="Lee H.A."/>
            <person name="Seo E."/>
            <person name="Choi J."/>
            <person name="Cheong K."/>
            <person name="Kim K.T."/>
            <person name="Jung K."/>
            <person name="Lee G.W."/>
            <person name="Oh S.K."/>
            <person name="Bae C."/>
            <person name="Kim S.B."/>
            <person name="Lee H.Y."/>
            <person name="Kim S.Y."/>
            <person name="Kim M.S."/>
            <person name="Kang B.C."/>
            <person name="Jo Y.D."/>
            <person name="Yang H.B."/>
            <person name="Jeong H.J."/>
            <person name="Kang W.H."/>
            <person name="Kwon J.K."/>
            <person name="Shin C."/>
            <person name="Lim J.Y."/>
            <person name="Park J.H."/>
            <person name="Huh J.H."/>
            <person name="Kim J.S."/>
            <person name="Kim B.D."/>
            <person name="Cohen O."/>
            <person name="Paran I."/>
            <person name="Suh M.C."/>
            <person name="Lee S.B."/>
            <person name="Kim Y.K."/>
            <person name="Shin Y."/>
            <person name="Noh S.J."/>
            <person name="Park J."/>
            <person name="Seo Y.S."/>
            <person name="Kwon S.Y."/>
            <person name="Kim H.A."/>
            <person name="Park J.M."/>
            <person name="Kim H.J."/>
            <person name="Choi S.B."/>
            <person name="Bosland P.W."/>
            <person name="Reeves G."/>
            <person name="Jo S.H."/>
            <person name="Lee B.W."/>
            <person name="Cho H.T."/>
            <person name="Choi H.S."/>
            <person name="Lee M.S."/>
            <person name="Yu Y."/>
            <person name="Do Choi Y."/>
            <person name="Park B.S."/>
            <person name="van Deynze A."/>
            <person name="Ashrafi H."/>
            <person name="Hill T."/>
            <person name="Kim W.T."/>
            <person name="Pai H.S."/>
            <person name="Ahn H.K."/>
            <person name="Yeam I."/>
            <person name="Giovannoni J.J."/>
            <person name="Rose J.K."/>
            <person name="Sorensen I."/>
            <person name="Lee S.J."/>
            <person name="Kim R.W."/>
            <person name="Choi I.Y."/>
            <person name="Choi B.S."/>
            <person name="Lim J.S."/>
            <person name="Lee Y.H."/>
            <person name="Choi D."/>
        </authorList>
    </citation>
    <scope>NUCLEOTIDE SEQUENCE [LARGE SCALE GENOMIC DNA]</scope>
    <source>
        <strain evidence="7">cv. CM334</strain>
    </source>
</reference>
<dbReference type="PANTHER" id="PTHR45687">
    <property type="entry name" value="AQUAPORIN OR AQUAGLYCEROPORIN RELATED"/>
    <property type="match status" value="1"/>
</dbReference>
<keyword evidence="7" id="KW-1185">Reference proteome</keyword>
<evidence type="ECO:0000256" key="5">
    <source>
        <dbReference type="SAM" id="Phobius"/>
    </source>
</evidence>
<dbReference type="Pfam" id="PF00230">
    <property type="entry name" value="MIP"/>
    <property type="match status" value="1"/>
</dbReference>
<evidence type="ECO:0000256" key="2">
    <source>
        <dbReference type="ARBA" id="ARBA00022692"/>
    </source>
</evidence>
<keyword evidence="2 5" id="KW-0812">Transmembrane</keyword>
<evidence type="ECO:0000256" key="3">
    <source>
        <dbReference type="ARBA" id="ARBA00022989"/>
    </source>
</evidence>